<dbReference type="AlphaFoldDB" id="M6QE26"/>
<feature type="transmembrane region" description="Helical" evidence="1">
    <location>
        <begin position="35"/>
        <end position="52"/>
    </location>
</feature>
<reference evidence="2 3" key="1">
    <citation type="submission" date="2013-01" db="EMBL/GenBank/DDBJ databases">
        <authorList>
            <person name="Harkins D.M."/>
            <person name="Durkin A.S."/>
            <person name="Brinkac L.M."/>
            <person name="Haft D.H."/>
            <person name="Selengut J.D."/>
            <person name="Sanka R."/>
            <person name="DePew J."/>
            <person name="Purushe J."/>
            <person name="Chanthongthip A."/>
            <person name="Lattana O."/>
            <person name="Phetsouvanh R."/>
            <person name="Newton P.N."/>
            <person name="Vinetz J.M."/>
            <person name="Sutton G.G."/>
            <person name="Nierman W.C."/>
            <person name="Fouts D.E."/>
        </authorList>
    </citation>
    <scope>NUCLEOTIDE SEQUENCE [LARGE SCALE GENOMIC DNA]</scope>
    <source>
        <strain evidence="2 3">UI 13098</strain>
    </source>
</reference>
<dbReference type="EMBL" id="AHNU02000039">
    <property type="protein sequence ID" value="EMN90858.1"/>
    <property type="molecule type" value="Genomic_DNA"/>
</dbReference>
<keyword evidence="3" id="KW-1185">Reference proteome</keyword>
<accession>M6QE26</accession>
<gene>
    <name evidence="2" type="ORF">LEP1GSC108_2398</name>
</gene>
<keyword evidence="1" id="KW-1133">Transmembrane helix</keyword>
<protein>
    <recommendedName>
        <fullName evidence="4">Polysaccharide chain length determinant N-terminal domain-containing protein</fullName>
    </recommendedName>
</protein>
<proteinExistence type="predicted"/>
<evidence type="ECO:0000256" key="1">
    <source>
        <dbReference type="SAM" id="Phobius"/>
    </source>
</evidence>
<dbReference type="RefSeq" id="WP_004503142.1">
    <property type="nucleotide sequence ID" value="NZ_AHNU02000039.1"/>
</dbReference>
<evidence type="ECO:0000313" key="3">
    <source>
        <dbReference type="Proteomes" id="UP000012118"/>
    </source>
</evidence>
<comment type="caution">
    <text evidence="2">The sequence shown here is derived from an EMBL/GenBank/DDBJ whole genome shotgun (WGS) entry which is preliminary data.</text>
</comment>
<organism evidence="2 3">
    <name type="scientific">Leptospira weilii str. UI 13098</name>
    <dbReference type="NCBI Taxonomy" id="1088542"/>
    <lineage>
        <taxon>Bacteria</taxon>
        <taxon>Pseudomonadati</taxon>
        <taxon>Spirochaetota</taxon>
        <taxon>Spirochaetia</taxon>
        <taxon>Leptospirales</taxon>
        <taxon>Leptospiraceae</taxon>
        <taxon>Leptospira</taxon>
    </lineage>
</organism>
<evidence type="ECO:0000313" key="2">
    <source>
        <dbReference type="EMBL" id="EMN90858.1"/>
    </source>
</evidence>
<keyword evidence="1" id="KW-0472">Membrane</keyword>
<evidence type="ECO:0008006" key="4">
    <source>
        <dbReference type="Google" id="ProtNLM"/>
    </source>
</evidence>
<dbReference type="Proteomes" id="UP000012118">
    <property type="component" value="Unassembled WGS sequence"/>
</dbReference>
<name>M6QE26_9LEPT</name>
<feature type="transmembrane region" description="Helical" evidence="1">
    <location>
        <begin position="193"/>
        <end position="216"/>
    </location>
</feature>
<sequence>MENKGNQLNSNRLDIFDDNMTFTQIIKTLFVRRKWFFTIFLCLCLAVALIAYSKRPVDEVNEQSLKFTTYLFVGSYLGKAEPIEYLPSIEFAIGEIYSKNVSPNFAFEMKSDLTVTGNIITISTVAPAEKEEEIRKFHERITLPILERHGKLFAQYQKNPAKDILDWSKVPGLPTAILALAQKTKYVPTPNKVWLRILSVGLLISFLLACIGVFVLEYALQLKKTISEESK</sequence>
<keyword evidence="1" id="KW-0812">Transmembrane</keyword>